<name>A0A4Z1L672_9HELO</name>
<accession>A0A4Z1L672</accession>
<reference evidence="1 2" key="1">
    <citation type="submission" date="2017-12" db="EMBL/GenBank/DDBJ databases">
        <title>Comparative genomics of Botrytis spp.</title>
        <authorList>
            <person name="Valero-Jimenez C.A."/>
            <person name="Tapia P."/>
            <person name="Veloso J."/>
            <person name="Silva-Moreno E."/>
            <person name="Staats M."/>
            <person name="Valdes J.H."/>
            <person name="Van Kan J.A.L."/>
        </authorList>
    </citation>
    <scope>NUCLEOTIDE SEQUENCE [LARGE SCALE GENOMIC DNA]</scope>
    <source>
        <strain evidence="1 2">MUCL3349</strain>
    </source>
</reference>
<dbReference type="EMBL" id="PQXO01000004">
    <property type="protein sequence ID" value="TGO92381.1"/>
    <property type="molecule type" value="Genomic_DNA"/>
</dbReference>
<keyword evidence="2" id="KW-1185">Reference proteome</keyword>
<proteinExistence type="predicted"/>
<sequence>MTWIIGQNMSTNENASRDNFVYLLILLIRSLDTSFYFASLSKNRGSISEFRGKSGSGSAAGSFSQPVIRNIANIQGLSAPYHDMVTMVMMQKWTRENV</sequence>
<dbReference type="Proteomes" id="UP000297280">
    <property type="component" value="Unassembled WGS sequence"/>
</dbReference>
<gene>
    <name evidence="1" type="ORF">BPOR_0004g00260</name>
</gene>
<evidence type="ECO:0000313" key="2">
    <source>
        <dbReference type="Proteomes" id="UP000297280"/>
    </source>
</evidence>
<evidence type="ECO:0000313" key="1">
    <source>
        <dbReference type="EMBL" id="TGO92381.1"/>
    </source>
</evidence>
<dbReference type="AlphaFoldDB" id="A0A4Z1L672"/>
<protein>
    <submittedName>
        <fullName evidence="1">Uncharacterized protein</fullName>
    </submittedName>
</protein>
<comment type="caution">
    <text evidence="1">The sequence shown here is derived from an EMBL/GenBank/DDBJ whole genome shotgun (WGS) entry which is preliminary data.</text>
</comment>
<organism evidence="1 2">
    <name type="scientific">Botrytis porri</name>
    <dbReference type="NCBI Taxonomy" id="87229"/>
    <lineage>
        <taxon>Eukaryota</taxon>
        <taxon>Fungi</taxon>
        <taxon>Dikarya</taxon>
        <taxon>Ascomycota</taxon>
        <taxon>Pezizomycotina</taxon>
        <taxon>Leotiomycetes</taxon>
        <taxon>Helotiales</taxon>
        <taxon>Sclerotiniaceae</taxon>
        <taxon>Botrytis</taxon>
    </lineage>
</organism>